<dbReference type="CDD" id="cd14014">
    <property type="entry name" value="STKc_PknB_like"/>
    <property type="match status" value="1"/>
</dbReference>
<dbReference type="Pfam" id="PF03781">
    <property type="entry name" value="FGE-sulfatase"/>
    <property type="match status" value="1"/>
</dbReference>
<evidence type="ECO:0000256" key="2">
    <source>
        <dbReference type="ARBA" id="ARBA00022741"/>
    </source>
</evidence>
<evidence type="ECO:0000256" key="4">
    <source>
        <dbReference type="ARBA" id="ARBA00022840"/>
    </source>
</evidence>
<dbReference type="GO" id="GO:0007165">
    <property type="term" value="P:signal transduction"/>
    <property type="evidence" value="ECO:0007669"/>
    <property type="project" value="InterPro"/>
</dbReference>
<dbReference type="GO" id="GO:0004674">
    <property type="term" value="F:protein serine/threonine kinase activity"/>
    <property type="evidence" value="ECO:0007669"/>
    <property type="project" value="UniProtKB-KW"/>
</dbReference>
<keyword evidence="3 8" id="KW-0418">Kinase</keyword>
<dbReference type="InterPro" id="IPR008271">
    <property type="entry name" value="Ser/Thr_kinase_AS"/>
</dbReference>
<dbReference type="PANTHER" id="PTHR43289:SF34">
    <property type="entry name" value="SERINE_THREONINE-PROTEIN KINASE YBDM-RELATED"/>
    <property type="match status" value="1"/>
</dbReference>
<name>A0A6P2CVE2_9BACT</name>
<keyword evidence="4 5" id="KW-0067">ATP-binding</keyword>
<dbReference type="PROSITE" id="PS00108">
    <property type="entry name" value="PROTEIN_KINASE_ST"/>
    <property type="match status" value="1"/>
</dbReference>
<keyword evidence="8" id="KW-0723">Serine/threonine-protein kinase</keyword>
<reference evidence="8 9" key="1">
    <citation type="submission" date="2019-05" db="EMBL/GenBank/DDBJ databases">
        <authorList>
            <consortium name="Science for Life Laboratories"/>
        </authorList>
    </citation>
    <scope>NUCLEOTIDE SEQUENCE [LARGE SCALE GENOMIC DNA]</scope>
    <source>
        <strain evidence="8">Soil9</strain>
    </source>
</reference>
<evidence type="ECO:0000259" key="7">
    <source>
        <dbReference type="PROSITE" id="PS50011"/>
    </source>
</evidence>
<dbReference type="Gene3D" id="3.90.1580.10">
    <property type="entry name" value="paralog of FGE (formylglycine-generating enzyme)"/>
    <property type="match status" value="1"/>
</dbReference>
<sequence>MSDPDLTAEQLHPPIVPPSGASPSAIPGLIGRYRVEKVLGRGGFGLVYLAHDDQLHRPVAIKVPHARLIARPDQAEAYLIEARTVAGLSHPQIVPVFDVGTTDQFPCFVVSKYIDGTDLAERLLRVRLATHEAAELVATVAEALHYAHKQGLVHRDIKPGNILLDNLGQPFVADFGLALREQDVGTGPRFAGTPAYMSPEQARGEGHRVDGRSDIFSLGVVFYELLVGQRPFKANRQEELLELITTFEPRPPRQYDDTIPQELERVCLKALSKRASERYSTAKDMADDLRHWSRRCRVTAEPDVLAPPGPRKTTFLSYAAPDTGTAYGLCKFLEGRGIGCWIAPSDAVPRIDYDQSGPPGIEATVVLLPRSGTDARIVRELERATSERQRVIAVRFQDGRPDPALERHLITAHWVDTWHSSLEQVAEQLALILRGEARPNSLAPPAPDSRPIRIVPKGLRSFDAHDADFFLELVPGPRDRNGLPDSIRFWKTRIEEFSTDTFSVGLIYGPSGCGKSSLVKAGLLPQLSDTVIAVYVEATAEETETRLLNGLRKRCPALSTDWSLTKTLATLRHGQGAPVGKKVLVVLDQFEQWLHAKKDRTDTELVQALRQCDGSRVQCVVMVRDDFWLAVSRFLRALEVRSVEGQNSTLVDLFPIRHAEKVLMAFGRSFGALPDPATDLGTDQREFLVQAVHGLAQEDKVVSVRLALFAEMMKDKAWTTAALKDAGGADGVGVTFLEETFGAATAPPEYRYHQRAARGVLNILLPDSGTDIKGHMRSDIELLEASGYTNRPKDFEGLIRALDGELRLITPTDPDGKGAGDGTPSRVQPERKYYQLTHDYLVPSLRDWLTRKQKETRRGRAELLLADRAAVWGARPEDRLLPSLLQCAQIWWLTVKRNWTRQQRKMMRAARRYHGIRGAGIALVLAITGWGGYEAYGEFQARALRDRLLDANTGDVPTIVRHTDSYRRWLKPLLQEAFNRAESNKDERKQLHASLALLPEDPNQVEYLFARLLESQPHEVSVICDALIPHKGALLEKLWAAAESPVKGKESQRLRAAAALALYDPGSEKWAHIRTAVCDDLVTVPVLHLSFWMEALRPVRTCLLGPLSEVYRRPGHKEVERALAADILADYAAEDPQMLADLAMSADEKQFAVIYPKLKAHGARAAVILTSEIDKRVPLQVPSSDAVRDDRAKRQANAAVALLRMDLPERAWPLLKHSDDPRARSYLVHRLCPLGVDVGATAKQLEDERDVTVRRALILALGEYTEKEFPLGARSSLFPKLQSIYLTDPDPGLHAAVEWLLRKWEQDTWLKNVTGARAKDAGQRVKKEQEIRLRLASGKAPPQWYVNGEGQTLIVISGPVEFLMGSVASEKDHEENEAQHTRRISRSFAIASKPVTLEQYQNLTKAPYEVGQAGKKYARHPDLPVVGIDWYAAAKYCNLLSEKEGYPLCYETDKEGQITGLKADYLNLTGYRLPTEAEMEYATRAGAISSRYYGESEELLGNYAWYNKNSNELPWQVGLKKPNDLGLFDTQGNCYTWCQDAYCPYPRNEGDRVVEDSVVGKIEGGRIEIVSTDNRVLRGGAFDNPASHVSSAARRYDDPKFRDFTVGFRPVRTITP</sequence>
<dbReference type="SUPFAM" id="SSF56436">
    <property type="entry name" value="C-type lectin-like"/>
    <property type="match status" value="1"/>
</dbReference>
<evidence type="ECO:0000256" key="5">
    <source>
        <dbReference type="PROSITE-ProRule" id="PRU10141"/>
    </source>
</evidence>
<keyword evidence="1" id="KW-0808">Transferase</keyword>
<feature type="domain" description="Protein kinase" evidence="7">
    <location>
        <begin position="33"/>
        <end position="293"/>
    </location>
</feature>
<organism evidence="8 9">
    <name type="scientific">Gemmata massiliana</name>
    <dbReference type="NCBI Taxonomy" id="1210884"/>
    <lineage>
        <taxon>Bacteria</taxon>
        <taxon>Pseudomonadati</taxon>
        <taxon>Planctomycetota</taxon>
        <taxon>Planctomycetia</taxon>
        <taxon>Gemmatales</taxon>
        <taxon>Gemmataceae</taxon>
        <taxon>Gemmata</taxon>
    </lineage>
</organism>
<dbReference type="Pfam" id="PF13676">
    <property type="entry name" value="TIR_2"/>
    <property type="match status" value="1"/>
</dbReference>
<evidence type="ECO:0000313" key="9">
    <source>
        <dbReference type="Proteomes" id="UP000464178"/>
    </source>
</evidence>
<dbReference type="Gene3D" id="1.10.510.10">
    <property type="entry name" value="Transferase(Phosphotransferase) domain 1"/>
    <property type="match status" value="1"/>
</dbReference>
<keyword evidence="2 5" id="KW-0547">Nucleotide-binding</keyword>
<proteinExistence type="predicted"/>
<dbReference type="PANTHER" id="PTHR43289">
    <property type="entry name" value="MITOGEN-ACTIVATED PROTEIN KINASE KINASE KINASE 20-RELATED"/>
    <property type="match status" value="1"/>
</dbReference>
<evidence type="ECO:0000256" key="6">
    <source>
        <dbReference type="SAM" id="MobiDB-lite"/>
    </source>
</evidence>
<dbReference type="Gene3D" id="3.30.200.20">
    <property type="entry name" value="Phosphorylase Kinase, domain 1"/>
    <property type="match status" value="1"/>
</dbReference>
<keyword evidence="9" id="KW-1185">Reference proteome</keyword>
<dbReference type="SMART" id="SM00220">
    <property type="entry name" value="S_TKc"/>
    <property type="match status" value="1"/>
</dbReference>
<dbReference type="PROSITE" id="PS00107">
    <property type="entry name" value="PROTEIN_KINASE_ATP"/>
    <property type="match status" value="1"/>
</dbReference>
<evidence type="ECO:0000313" key="8">
    <source>
        <dbReference type="EMBL" id="VTR92873.1"/>
    </source>
</evidence>
<dbReference type="Pfam" id="PF00069">
    <property type="entry name" value="Pkinase"/>
    <property type="match status" value="1"/>
</dbReference>
<dbReference type="InterPro" id="IPR000157">
    <property type="entry name" value="TIR_dom"/>
</dbReference>
<dbReference type="Proteomes" id="UP000464178">
    <property type="component" value="Chromosome"/>
</dbReference>
<evidence type="ECO:0000256" key="1">
    <source>
        <dbReference type="ARBA" id="ARBA00022679"/>
    </source>
</evidence>
<dbReference type="InterPro" id="IPR011009">
    <property type="entry name" value="Kinase-like_dom_sf"/>
</dbReference>
<feature type="region of interest" description="Disordered" evidence="6">
    <location>
        <begin position="1"/>
        <end position="20"/>
    </location>
</feature>
<feature type="binding site" evidence="5">
    <location>
        <position position="62"/>
    </location>
    <ligand>
        <name>ATP</name>
        <dbReference type="ChEBI" id="CHEBI:30616"/>
    </ligand>
</feature>
<dbReference type="InterPro" id="IPR042095">
    <property type="entry name" value="SUMF_sf"/>
</dbReference>
<dbReference type="InterPro" id="IPR016187">
    <property type="entry name" value="CTDL_fold"/>
</dbReference>
<dbReference type="SUPFAM" id="SSF52540">
    <property type="entry name" value="P-loop containing nucleoside triphosphate hydrolases"/>
    <property type="match status" value="1"/>
</dbReference>
<gene>
    <name evidence="8" type="ORF">SOIL9_48410</name>
</gene>
<dbReference type="InterPro" id="IPR027417">
    <property type="entry name" value="P-loop_NTPase"/>
</dbReference>
<dbReference type="InterPro" id="IPR049052">
    <property type="entry name" value="nSTAND1"/>
</dbReference>
<dbReference type="EMBL" id="LR593886">
    <property type="protein sequence ID" value="VTR92873.1"/>
    <property type="molecule type" value="Genomic_DNA"/>
</dbReference>
<dbReference type="GO" id="GO:0005524">
    <property type="term" value="F:ATP binding"/>
    <property type="evidence" value="ECO:0007669"/>
    <property type="project" value="UniProtKB-UniRule"/>
</dbReference>
<evidence type="ECO:0000256" key="3">
    <source>
        <dbReference type="ARBA" id="ARBA00022777"/>
    </source>
</evidence>
<dbReference type="PROSITE" id="PS50011">
    <property type="entry name" value="PROTEIN_KINASE_DOM"/>
    <property type="match status" value="1"/>
</dbReference>
<dbReference type="InterPro" id="IPR005532">
    <property type="entry name" value="SUMF_dom"/>
</dbReference>
<dbReference type="RefSeq" id="WP_162667677.1">
    <property type="nucleotide sequence ID" value="NZ_LR593886.1"/>
</dbReference>
<dbReference type="Pfam" id="PF20703">
    <property type="entry name" value="nSTAND1"/>
    <property type="match status" value="1"/>
</dbReference>
<dbReference type="InterPro" id="IPR017441">
    <property type="entry name" value="Protein_kinase_ATP_BS"/>
</dbReference>
<dbReference type="SUPFAM" id="SSF56112">
    <property type="entry name" value="Protein kinase-like (PK-like)"/>
    <property type="match status" value="1"/>
</dbReference>
<dbReference type="KEGG" id="gms:SOIL9_48410"/>
<dbReference type="InterPro" id="IPR000719">
    <property type="entry name" value="Prot_kinase_dom"/>
</dbReference>
<dbReference type="Gene3D" id="3.40.50.300">
    <property type="entry name" value="P-loop containing nucleotide triphosphate hydrolases"/>
    <property type="match status" value="1"/>
</dbReference>
<accession>A0A6P2CVE2</accession>
<protein>
    <recommendedName>
        <fullName evidence="7">Protein kinase domain-containing protein</fullName>
    </recommendedName>
</protein>